<organism evidence="2 3">
    <name type="scientific">Kribbella kalugense</name>
    <dbReference type="NCBI Taxonomy" id="2512221"/>
    <lineage>
        <taxon>Bacteria</taxon>
        <taxon>Bacillati</taxon>
        <taxon>Actinomycetota</taxon>
        <taxon>Actinomycetes</taxon>
        <taxon>Propionibacteriales</taxon>
        <taxon>Kribbellaceae</taxon>
        <taxon>Kribbella</taxon>
    </lineage>
</organism>
<reference evidence="2 3" key="1">
    <citation type="submission" date="2019-03" db="EMBL/GenBank/DDBJ databases">
        <title>Genomic Encyclopedia of Type Strains, Phase III (KMG-III): the genomes of soil and plant-associated and newly described type strains.</title>
        <authorList>
            <person name="Whitman W."/>
        </authorList>
    </citation>
    <scope>NUCLEOTIDE SEQUENCE [LARGE SCALE GENOMIC DNA]</scope>
    <source>
        <strain evidence="2 3">VKM Ac-2570</strain>
    </source>
</reference>
<feature type="compositionally biased region" description="Basic residues" evidence="1">
    <location>
        <begin position="79"/>
        <end position="96"/>
    </location>
</feature>
<sequence length="216" mass="23631">MWTVRPPRAESAAALSRIAPRLTGRTGVRVERPHRPGPPGNESAAAAMNRGATRGRGRFRQCGSHTGGIHDSRVPDRLQRRRQTGPAPRTRRRPPPRTRGEFPYRGPTHARAAAPHRHRAGAQARKAADGSGRLLESVAPDPDARLAGPRLPAGAASRSLRLPLGARARGHRSSSRTTTAHGGYDVLRYGACRRQCPLLRSARRVGCRDRMGYRQR</sequence>
<evidence type="ECO:0000256" key="1">
    <source>
        <dbReference type="SAM" id="MobiDB-lite"/>
    </source>
</evidence>
<gene>
    <name evidence="2" type="ORF">EV650_4728</name>
</gene>
<evidence type="ECO:0000313" key="3">
    <source>
        <dbReference type="Proteomes" id="UP000295447"/>
    </source>
</evidence>
<feature type="compositionally biased region" description="Basic and acidic residues" evidence="1">
    <location>
        <begin position="68"/>
        <end position="78"/>
    </location>
</feature>
<protein>
    <submittedName>
        <fullName evidence="2">Uncharacterized protein</fullName>
    </submittedName>
</protein>
<evidence type="ECO:0000313" key="2">
    <source>
        <dbReference type="EMBL" id="TDW18147.1"/>
    </source>
</evidence>
<feature type="region of interest" description="Disordered" evidence="1">
    <location>
        <begin position="1"/>
        <end position="151"/>
    </location>
</feature>
<name>A0A4R7ZK35_9ACTN</name>
<dbReference type="Proteomes" id="UP000295447">
    <property type="component" value="Unassembled WGS sequence"/>
</dbReference>
<comment type="caution">
    <text evidence="2">The sequence shown here is derived from an EMBL/GenBank/DDBJ whole genome shotgun (WGS) entry which is preliminary data.</text>
</comment>
<dbReference type="EMBL" id="SODF01000002">
    <property type="protein sequence ID" value="TDW18147.1"/>
    <property type="molecule type" value="Genomic_DNA"/>
</dbReference>
<keyword evidence="3" id="KW-1185">Reference proteome</keyword>
<dbReference type="AlphaFoldDB" id="A0A4R7ZK35"/>
<proteinExistence type="predicted"/>
<accession>A0A4R7ZK35</accession>